<evidence type="ECO:0000313" key="2">
    <source>
        <dbReference type="Proteomes" id="UP000668068"/>
    </source>
</evidence>
<dbReference type="AlphaFoldDB" id="A0AAW4J3D6"/>
<dbReference type="EMBL" id="JAENQP010000003">
    <property type="protein sequence ID" value="MBO3358557.1"/>
    <property type="molecule type" value="Genomic_DNA"/>
</dbReference>
<gene>
    <name evidence="1" type="ORF">JJB47_07120</name>
</gene>
<reference evidence="1" key="1">
    <citation type="submission" date="2020-12" db="EMBL/GenBank/DDBJ databases">
        <title>Comparative genomics of Clostridium perfringens reveals patterns of host-associated phylogenetic clades and virulence factors.</title>
        <authorList>
            <person name="Smith A.H."/>
            <person name="Geier R."/>
        </authorList>
    </citation>
    <scope>NUCLEOTIDE SEQUENCE</scope>
    <source>
        <strain evidence="1">CHD30677R</strain>
    </source>
</reference>
<organism evidence="1 2">
    <name type="scientific">Clostridium perfringens</name>
    <dbReference type="NCBI Taxonomy" id="1502"/>
    <lineage>
        <taxon>Bacteria</taxon>
        <taxon>Bacillati</taxon>
        <taxon>Bacillota</taxon>
        <taxon>Clostridia</taxon>
        <taxon>Eubacteriales</taxon>
        <taxon>Clostridiaceae</taxon>
        <taxon>Clostridium</taxon>
    </lineage>
</organism>
<accession>A0AAW4J3D6</accession>
<dbReference type="RefSeq" id="WP_140561361.1">
    <property type="nucleotide sequence ID" value="NZ_CATNXJ010000002.1"/>
</dbReference>
<evidence type="ECO:0000313" key="1">
    <source>
        <dbReference type="EMBL" id="MBO3358557.1"/>
    </source>
</evidence>
<dbReference type="Proteomes" id="UP000668068">
    <property type="component" value="Unassembled WGS sequence"/>
</dbReference>
<proteinExistence type="predicted"/>
<sequence>MNRKEIIGQLEDLLYNFKNFESIETTDDDVVSLEFAINELKGTAQEVPVQEQYKFIPEDSKDKCENKEKCFPK</sequence>
<protein>
    <submittedName>
        <fullName evidence="1">Uncharacterized protein</fullName>
    </submittedName>
</protein>
<name>A0AAW4J3D6_CLOPF</name>
<comment type="caution">
    <text evidence="1">The sequence shown here is derived from an EMBL/GenBank/DDBJ whole genome shotgun (WGS) entry which is preliminary data.</text>
</comment>